<dbReference type="EMBL" id="WHNP01000083">
    <property type="protein sequence ID" value="MPW22918.1"/>
    <property type="molecule type" value="Genomic_DNA"/>
</dbReference>
<evidence type="ECO:0000256" key="7">
    <source>
        <dbReference type="ARBA" id="ARBA00022777"/>
    </source>
</evidence>
<dbReference type="PROSITE" id="PS50109">
    <property type="entry name" value="HIS_KIN"/>
    <property type="match status" value="1"/>
</dbReference>
<keyword evidence="10" id="KW-0812">Transmembrane</keyword>
<evidence type="ECO:0000256" key="10">
    <source>
        <dbReference type="SAM" id="Phobius"/>
    </source>
</evidence>
<evidence type="ECO:0000256" key="8">
    <source>
        <dbReference type="ARBA" id="ARBA00023012"/>
    </source>
</evidence>
<evidence type="ECO:0000256" key="1">
    <source>
        <dbReference type="ARBA" id="ARBA00000085"/>
    </source>
</evidence>
<feature type="transmembrane region" description="Helical" evidence="10">
    <location>
        <begin position="204"/>
        <end position="226"/>
    </location>
</feature>
<keyword evidence="13" id="KW-1185">Reference proteome</keyword>
<evidence type="ECO:0000256" key="2">
    <source>
        <dbReference type="ARBA" id="ARBA00004651"/>
    </source>
</evidence>
<dbReference type="Pfam" id="PF02518">
    <property type="entry name" value="HATPase_c"/>
    <property type="match status" value="1"/>
</dbReference>
<keyword evidence="10" id="KW-0472">Membrane</keyword>
<dbReference type="EC" id="2.7.13.3" evidence="3"/>
<dbReference type="PRINTS" id="PR00344">
    <property type="entry name" value="BCTRLSENSOR"/>
</dbReference>
<keyword evidence="4" id="KW-1003">Cell membrane</keyword>
<reference evidence="12 13" key="1">
    <citation type="submission" date="2019-10" db="EMBL/GenBank/DDBJ databases">
        <title>Paraburkholderia sp. isolated from nodules of Mimosa pudica from Brazilian Atlantic Forest soils.</title>
        <authorList>
            <person name="Paulitsch F."/>
            <person name="Hungria M."/>
            <person name="Dall'Agnol R."/>
        </authorList>
    </citation>
    <scope>NUCLEOTIDE SEQUENCE [LARGE SCALE GENOMIC DNA]</scope>
    <source>
        <strain evidence="12 13">CNPSo 3157</strain>
    </source>
</reference>
<dbReference type="Proteomes" id="UP000484381">
    <property type="component" value="Unassembled WGS sequence"/>
</dbReference>
<dbReference type="InterPro" id="IPR036890">
    <property type="entry name" value="HATPase_C_sf"/>
</dbReference>
<evidence type="ECO:0000313" key="13">
    <source>
        <dbReference type="Proteomes" id="UP000484381"/>
    </source>
</evidence>
<protein>
    <recommendedName>
        <fullName evidence="3">histidine kinase</fullName>
        <ecNumber evidence="3">2.7.13.3</ecNumber>
    </recommendedName>
</protein>
<dbReference type="SMART" id="SM00387">
    <property type="entry name" value="HATPase_c"/>
    <property type="match status" value="1"/>
</dbReference>
<keyword evidence="9" id="KW-0843">Virulence</keyword>
<evidence type="ECO:0000256" key="3">
    <source>
        <dbReference type="ARBA" id="ARBA00012438"/>
    </source>
</evidence>
<accession>A0A7X1TKY0</accession>
<evidence type="ECO:0000256" key="9">
    <source>
        <dbReference type="ARBA" id="ARBA00023026"/>
    </source>
</evidence>
<dbReference type="GO" id="GO:0000155">
    <property type="term" value="F:phosphorelay sensor kinase activity"/>
    <property type="evidence" value="ECO:0007669"/>
    <property type="project" value="InterPro"/>
</dbReference>
<keyword evidence="6" id="KW-0808">Transferase</keyword>
<dbReference type="SUPFAM" id="SSF47384">
    <property type="entry name" value="Homodimeric domain of signal transducing histidine kinase"/>
    <property type="match status" value="1"/>
</dbReference>
<dbReference type="Gene3D" id="3.30.565.10">
    <property type="entry name" value="Histidine kinase-like ATPase, C-terminal domain"/>
    <property type="match status" value="1"/>
</dbReference>
<dbReference type="InterPro" id="IPR036097">
    <property type="entry name" value="HisK_dim/P_sf"/>
</dbReference>
<dbReference type="Gene3D" id="1.10.287.130">
    <property type="match status" value="1"/>
</dbReference>
<evidence type="ECO:0000259" key="11">
    <source>
        <dbReference type="PROSITE" id="PS50109"/>
    </source>
</evidence>
<dbReference type="CDD" id="cd00082">
    <property type="entry name" value="HisKA"/>
    <property type="match status" value="1"/>
</dbReference>
<sequence length="520" mass="55470">MKRPSFSTQLVALWALVAALCAMLVTIVWFMAISAESQQIAGARQQATAACEAVATRYSLSRPMSGAAGNTDLMHAVLDIVLAQTPGVEGGFWTAPTVLAVPQGATPGQDSAAAGSAPVTGFLVYAFPTYQGSGIKRDIPEAETPLILRTLRTTAAAHAAAADIIRNGPDAVIAAACPVKDEPALFAWMLTRARPPLGPYGEGLVTGLAAVLAVILVVAVTLALTLRRWRRNLTRLEVALSSDGDVGRSAHFTRLGEPELDRIVDALNQYAGRAELLRQQTTELSDRLARAERFSVLGKLAAQVAHEIRNPAGAMRLKAENALAGDRERQHGALRFILEQIGRIETQVASLLALTQPVTVRPHQVNVAEWLVDVVESHRELACRRGIRLTLVSKLEELADAPLPQRPAFDADQLRRALDNLLLNALRHVGEGGMVTVTAQRDGSGECPHLRIAVSDNGPGVPADQRECIFEPFVTGRPDGSGLGLAVVREVAIAHGGSAYLDDRSTGACFVIDIPWQPSS</sequence>
<dbReference type="SMART" id="SM00388">
    <property type="entry name" value="HisKA"/>
    <property type="match status" value="1"/>
</dbReference>
<keyword evidence="7 12" id="KW-0418">Kinase</keyword>
<comment type="catalytic activity">
    <reaction evidence="1">
        <text>ATP + protein L-histidine = ADP + protein N-phospho-L-histidine.</text>
        <dbReference type="EC" id="2.7.13.3"/>
    </reaction>
</comment>
<comment type="caution">
    <text evidence="12">The sequence shown here is derived from an EMBL/GenBank/DDBJ whole genome shotgun (WGS) entry which is preliminary data.</text>
</comment>
<proteinExistence type="predicted"/>
<dbReference type="PANTHER" id="PTHR44936">
    <property type="entry name" value="SENSOR PROTEIN CREC"/>
    <property type="match status" value="1"/>
</dbReference>
<dbReference type="CDD" id="cd00075">
    <property type="entry name" value="HATPase"/>
    <property type="match status" value="1"/>
</dbReference>
<dbReference type="RefSeq" id="WP_152767493.1">
    <property type="nucleotide sequence ID" value="NZ_WHNP01000083.1"/>
</dbReference>
<dbReference type="Pfam" id="PF00512">
    <property type="entry name" value="HisKA"/>
    <property type="match status" value="1"/>
</dbReference>
<evidence type="ECO:0000313" key="12">
    <source>
        <dbReference type="EMBL" id="MPW22918.1"/>
    </source>
</evidence>
<dbReference type="InterPro" id="IPR003594">
    <property type="entry name" value="HATPase_dom"/>
</dbReference>
<name>A0A7X1TKY0_9BURK</name>
<organism evidence="12 13">
    <name type="scientific">Paraburkholderia franconis</name>
    <dbReference type="NCBI Taxonomy" id="2654983"/>
    <lineage>
        <taxon>Bacteria</taxon>
        <taxon>Pseudomonadati</taxon>
        <taxon>Pseudomonadota</taxon>
        <taxon>Betaproteobacteria</taxon>
        <taxon>Burkholderiales</taxon>
        <taxon>Burkholderiaceae</taxon>
        <taxon>Paraburkholderia</taxon>
    </lineage>
</organism>
<keyword evidence="10" id="KW-1133">Transmembrane helix</keyword>
<dbReference type="GO" id="GO:0005886">
    <property type="term" value="C:plasma membrane"/>
    <property type="evidence" value="ECO:0007669"/>
    <property type="project" value="UniProtKB-SubCell"/>
</dbReference>
<keyword evidence="8" id="KW-0902">Two-component regulatory system</keyword>
<comment type="subcellular location">
    <subcellularLocation>
        <location evidence="2">Cell membrane</location>
        <topology evidence="2">Multi-pass membrane protein</topology>
    </subcellularLocation>
</comment>
<evidence type="ECO:0000256" key="5">
    <source>
        <dbReference type="ARBA" id="ARBA00022553"/>
    </source>
</evidence>
<keyword evidence="5" id="KW-0597">Phosphoprotein</keyword>
<dbReference type="InterPro" id="IPR050980">
    <property type="entry name" value="2C_sensor_his_kinase"/>
</dbReference>
<gene>
    <name evidence="12" type="ORF">GCT13_40575</name>
</gene>
<dbReference type="PANTHER" id="PTHR44936:SF9">
    <property type="entry name" value="SENSOR PROTEIN CREC"/>
    <property type="match status" value="1"/>
</dbReference>
<dbReference type="SUPFAM" id="SSF55874">
    <property type="entry name" value="ATPase domain of HSP90 chaperone/DNA topoisomerase II/histidine kinase"/>
    <property type="match status" value="1"/>
</dbReference>
<dbReference type="InterPro" id="IPR004358">
    <property type="entry name" value="Sig_transdc_His_kin-like_C"/>
</dbReference>
<evidence type="ECO:0000256" key="6">
    <source>
        <dbReference type="ARBA" id="ARBA00022679"/>
    </source>
</evidence>
<dbReference type="AlphaFoldDB" id="A0A7X1TKY0"/>
<dbReference type="InterPro" id="IPR003661">
    <property type="entry name" value="HisK_dim/P_dom"/>
</dbReference>
<dbReference type="InterPro" id="IPR005467">
    <property type="entry name" value="His_kinase_dom"/>
</dbReference>
<evidence type="ECO:0000256" key="4">
    <source>
        <dbReference type="ARBA" id="ARBA00022475"/>
    </source>
</evidence>
<feature type="domain" description="Histidine kinase" evidence="11">
    <location>
        <begin position="303"/>
        <end position="518"/>
    </location>
</feature>